<dbReference type="GO" id="GO:0005829">
    <property type="term" value="C:cytosol"/>
    <property type="evidence" value="ECO:0007669"/>
    <property type="project" value="TreeGrafter"/>
</dbReference>
<sequence length="362" mass="42561">MSLSLAVFGFHKPPRAVEPAGISYEFSLIKDKISLGISTLPVLRLVVPLNGQSAELDENAGDESGEFMDKEDHKYHKYMGKLDPNDAKEQDHYRVLGLSKLRFKATSNQIKLAYRQKVLKYHPDKGKSAENGKKRKEELFACIQKAYEQLGDSLEKRRAFDSIDASFDDSVPDASIITKENFYEVLAPVYERNARFSNKQPAPLLGDQDSSREHVELFYEFWYNFNSWREFSYLDSEDKSKGEDRWERREIEKMNKAEREKRRKKETKRITNLVEMTYEKDPRVVLFKEQDRQQKQKYKQQKKDEKERKEREKQWKRIRKPVRLNRKEEGPCCSAQKASRFVCYCPVLERGRGQAAQHHGAD</sequence>
<dbReference type="GO" id="GO:0006450">
    <property type="term" value="P:regulation of translational fidelity"/>
    <property type="evidence" value="ECO:0007669"/>
    <property type="project" value="InterPro"/>
</dbReference>
<feature type="domain" description="J" evidence="2">
    <location>
        <begin position="91"/>
        <end position="164"/>
    </location>
</feature>
<dbReference type="InterPro" id="IPR001623">
    <property type="entry name" value="DnaJ_domain"/>
</dbReference>
<protein>
    <submittedName>
        <fullName evidence="4">J domain-containing protein</fullName>
    </submittedName>
</protein>
<accession>A0A915DJC2</accession>
<dbReference type="Proteomes" id="UP000887574">
    <property type="component" value="Unplaced"/>
</dbReference>
<dbReference type="Pfam" id="PF21884">
    <property type="entry name" value="ZUO1-like_ZHD"/>
    <property type="match status" value="1"/>
</dbReference>
<dbReference type="CDD" id="cd06257">
    <property type="entry name" value="DnaJ"/>
    <property type="match status" value="1"/>
</dbReference>
<evidence type="ECO:0000313" key="3">
    <source>
        <dbReference type="Proteomes" id="UP000887574"/>
    </source>
</evidence>
<dbReference type="WBParaSite" id="jg20074">
    <property type="protein sequence ID" value="jg20074"/>
    <property type="gene ID" value="jg20074"/>
</dbReference>
<dbReference type="SUPFAM" id="SSF46565">
    <property type="entry name" value="Chaperone J-domain"/>
    <property type="match status" value="1"/>
</dbReference>
<dbReference type="PANTHER" id="PTHR43999:SF1">
    <property type="entry name" value="DNAJ HOMOLOG SUBFAMILY C MEMBER 2"/>
    <property type="match status" value="1"/>
</dbReference>
<reference evidence="4" key="1">
    <citation type="submission" date="2022-11" db="UniProtKB">
        <authorList>
            <consortium name="WormBaseParasite"/>
        </authorList>
    </citation>
    <scope>IDENTIFICATION</scope>
</reference>
<dbReference type="InterPro" id="IPR054076">
    <property type="entry name" value="ZUO1-like_ZHD"/>
</dbReference>
<dbReference type="InterPro" id="IPR044634">
    <property type="entry name" value="Zuotin/DnaJC2"/>
</dbReference>
<dbReference type="AlphaFoldDB" id="A0A915DJC2"/>
<evidence type="ECO:0000256" key="1">
    <source>
        <dbReference type="SAM" id="MobiDB-lite"/>
    </source>
</evidence>
<name>A0A915DJC2_9BILA</name>
<dbReference type="InterPro" id="IPR036869">
    <property type="entry name" value="J_dom_sf"/>
</dbReference>
<dbReference type="SMART" id="SM00271">
    <property type="entry name" value="DnaJ"/>
    <property type="match status" value="1"/>
</dbReference>
<dbReference type="GO" id="GO:0051083">
    <property type="term" value="P:'de novo' cotranslational protein folding"/>
    <property type="evidence" value="ECO:0007669"/>
    <property type="project" value="InterPro"/>
</dbReference>
<feature type="region of interest" description="Disordered" evidence="1">
    <location>
        <begin position="289"/>
        <end position="321"/>
    </location>
</feature>
<evidence type="ECO:0000259" key="2">
    <source>
        <dbReference type="PROSITE" id="PS50076"/>
    </source>
</evidence>
<proteinExistence type="predicted"/>
<evidence type="ECO:0000313" key="4">
    <source>
        <dbReference type="WBParaSite" id="jg20074"/>
    </source>
</evidence>
<keyword evidence="3" id="KW-1185">Reference proteome</keyword>
<feature type="compositionally biased region" description="Basic and acidic residues" evidence="1">
    <location>
        <begin position="301"/>
        <end position="315"/>
    </location>
</feature>
<organism evidence="3 4">
    <name type="scientific">Ditylenchus dipsaci</name>
    <dbReference type="NCBI Taxonomy" id="166011"/>
    <lineage>
        <taxon>Eukaryota</taxon>
        <taxon>Metazoa</taxon>
        <taxon>Ecdysozoa</taxon>
        <taxon>Nematoda</taxon>
        <taxon>Chromadorea</taxon>
        <taxon>Rhabditida</taxon>
        <taxon>Tylenchina</taxon>
        <taxon>Tylenchomorpha</taxon>
        <taxon>Sphaerularioidea</taxon>
        <taxon>Anguinidae</taxon>
        <taxon>Anguininae</taxon>
        <taxon>Ditylenchus</taxon>
    </lineage>
</organism>
<dbReference type="GO" id="GO:0030544">
    <property type="term" value="F:Hsp70 protein binding"/>
    <property type="evidence" value="ECO:0007669"/>
    <property type="project" value="InterPro"/>
</dbReference>
<dbReference type="PANTHER" id="PTHR43999">
    <property type="entry name" value="DNAJ HOMOLOG SUBFAMILY C MEMBER 2"/>
    <property type="match status" value="1"/>
</dbReference>
<dbReference type="Pfam" id="PF00226">
    <property type="entry name" value="DnaJ"/>
    <property type="match status" value="1"/>
</dbReference>
<dbReference type="Gene3D" id="1.10.287.110">
    <property type="entry name" value="DnaJ domain"/>
    <property type="match status" value="1"/>
</dbReference>
<dbReference type="PRINTS" id="PR00625">
    <property type="entry name" value="JDOMAIN"/>
</dbReference>
<dbReference type="GO" id="GO:0043022">
    <property type="term" value="F:ribosome binding"/>
    <property type="evidence" value="ECO:0007669"/>
    <property type="project" value="InterPro"/>
</dbReference>
<dbReference type="PROSITE" id="PS50076">
    <property type="entry name" value="DNAJ_2"/>
    <property type="match status" value="1"/>
</dbReference>